<feature type="domain" description="Alpha-L-glutamate ligase-related protein ATP-grasp" evidence="2">
    <location>
        <begin position="109"/>
        <end position="363"/>
    </location>
</feature>
<proteinExistence type="predicted"/>
<feature type="compositionally biased region" description="Pro residues" evidence="1">
    <location>
        <begin position="1"/>
        <end position="17"/>
    </location>
</feature>
<feature type="compositionally biased region" description="Low complexity" evidence="1">
    <location>
        <begin position="18"/>
        <end position="39"/>
    </location>
</feature>
<organism evidence="3 4">
    <name type="scientific">Truepera radiovictrix (strain DSM 17093 / CIP 108686 / LMG 22925 / RQ-24)</name>
    <dbReference type="NCBI Taxonomy" id="649638"/>
    <lineage>
        <taxon>Bacteria</taxon>
        <taxon>Thermotogati</taxon>
        <taxon>Deinococcota</taxon>
        <taxon>Deinococci</taxon>
        <taxon>Trueperales</taxon>
        <taxon>Trueperaceae</taxon>
        <taxon>Truepera</taxon>
    </lineage>
</organism>
<evidence type="ECO:0000313" key="3">
    <source>
        <dbReference type="EMBL" id="ADI15471.1"/>
    </source>
</evidence>
<reference evidence="4" key="1">
    <citation type="submission" date="2010-05" db="EMBL/GenBank/DDBJ databases">
        <title>The complete genome of Truepera radiovictris DSM 17093.</title>
        <authorList>
            <consortium name="US DOE Joint Genome Institute (JGI-PGF)"/>
            <person name="Lucas S."/>
            <person name="Copeland A."/>
            <person name="Lapidus A."/>
            <person name="Glavina del Rio T."/>
            <person name="Dalin E."/>
            <person name="Tice H."/>
            <person name="Bruce D."/>
            <person name="Goodwin L."/>
            <person name="Pitluck S."/>
            <person name="Kyrpides N."/>
            <person name="Mavromatis K."/>
            <person name="Ovchinnikova G."/>
            <person name="Munk A.C."/>
            <person name="Detter J.C."/>
            <person name="Han C."/>
            <person name="Tapia R."/>
            <person name="Land M."/>
            <person name="Hauser L."/>
            <person name="Markowitz V."/>
            <person name="Cheng J.-F."/>
            <person name="Hugenholtz P."/>
            <person name="Woyke T."/>
            <person name="Wu D."/>
            <person name="Tindall B."/>
            <person name="Pomrenke H.G."/>
            <person name="Brambilla E."/>
            <person name="Klenk H.-P."/>
            <person name="Eisen J.A."/>
        </authorList>
    </citation>
    <scope>NUCLEOTIDE SEQUENCE [LARGE SCALE GENOMIC DNA]</scope>
    <source>
        <strain evidence="4">DSM 17093 / CIP 108686 / LMG 22925 / RQ-24</strain>
    </source>
</reference>
<dbReference type="InterPro" id="IPR039523">
    <property type="entry name" value="RimK-rel_E_lig_ATP-grasp"/>
</dbReference>
<feature type="region of interest" description="Disordered" evidence="1">
    <location>
        <begin position="1"/>
        <end position="56"/>
    </location>
</feature>
<dbReference type="Pfam" id="PF14397">
    <property type="entry name" value="ATPgrasp_ST"/>
    <property type="match status" value="1"/>
</dbReference>
<dbReference type="EMBL" id="CP002049">
    <property type="protein sequence ID" value="ADI15471.1"/>
    <property type="molecule type" value="Genomic_DNA"/>
</dbReference>
<dbReference type="SUPFAM" id="SSF56059">
    <property type="entry name" value="Glutathione synthetase ATP-binding domain-like"/>
    <property type="match status" value="1"/>
</dbReference>
<reference evidence="3 4" key="2">
    <citation type="journal article" date="2011" name="Stand. Genomic Sci.">
        <title>Complete genome sequence of Truepera radiovictrix type strain (RQ-24).</title>
        <authorList>
            <person name="Ivanova N."/>
            <person name="Rohde C."/>
            <person name="Munk C."/>
            <person name="Nolan M."/>
            <person name="Lucas S."/>
            <person name="Del Rio T.G."/>
            <person name="Tice H."/>
            <person name="Deshpande S."/>
            <person name="Cheng J.F."/>
            <person name="Tapia R."/>
            <person name="Han C."/>
            <person name="Goodwin L."/>
            <person name="Pitluck S."/>
            <person name="Liolios K."/>
            <person name="Mavromatis K."/>
            <person name="Mikhailova N."/>
            <person name="Pati A."/>
            <person name="Chen A."/>
            <person name="Palaniappan K."/>
            <person name="Land M."/>
            <person name="Hauser L."/>
            <person name="Chang Y.J."/>
            <person name="Jeffries C.D."/>
            <person name="Brambilla E."/>
            <person name="Rohde M."/>
            <person name="Goker M."/>
            <person name="Tindall B.J."/>
            <person name="Woyke T."/>
            <person name="Bristow J."/>
            <person name="Eisen J.A."/>
            <person name="Markowitz V."/>
            <person name="Hugenholtz P."/>
            <person name="Kyrpides N.C."/>
            <person name="Klenk H.P."/>
            <person name="Lapidus A."/>
        </authorList>
    </citation>
    <scope>NUCLEOTIDE SEQUENCE [LARGE SCALE GENOMIC DNA]</scope>
    <source>
        <strain evidence="4">DSM 17093 / CIP 108686 / LMG 22925 / RQ-24</strain>
    </source>
</reference>
<dbReference type="HOGENOM" id="CLU_787414_0_0_0"/>
<dbReference type="AlphaFoldDB" id="D7CT08"/>
<dbReference type="KEGG" id="tra:Trad_2362"/>
<evidence type="ECO:0000259" key="2">
    <source>
        <dbReference type="Pfam" id="PF14397"/>
    </source>
</evidence>
<accession>D7CT08</accession>
<name>D7CT08_TRURR</name>
<protein>
    <recommendedName>
        <fullName evidence="2">Alpha-L-glutamate ligase-related protein ATP-grasp domain-containing protein</fullName>
    </recommendedName>
</protein>
<gene>
    <name evidence="3" type="ordered locus">Trad_2362</name>
</gene>
<dbReference type="eggNOG" id="COG0189">
    <property type="taxonomic scope" value="Bacteria"/>
</dbReference>
<dbReference type="OrthoDB" id="2077809at2"/>
<evidence type="ECO:0000256" key="1">
    <source>
        <dbReference type="SAM" id="MobiDB-lite"/>
    </source>
</evidence>
<dbReference type="RefSeq" id="WP_013178834.1">
    <property type="nucleotide sequence ID" value="NC_014221.1"/>
</dbReference>
<sequence>MNPPNLPNSPRPSPRPSARPAGRSVGGAPYHGAPHGAPASAPPHPNPGPSSGASEGPFSRLRAALVWRWRGGFKRSSKTFYALAHGASDRSAYLPDAAFRALRGTNGALAMGVLNDKLLFERFLGAHVSVPPNLALIAQGRVVSPSGEALSPQGLLARAQRPLVFKPIYGSKGKGVFRLHADGGRFVVNGETTSPAAALALIGTLDAYLVTPWLQPAAYATEVFPEAGNALRVVTLQDPAADDAPFIAAAYHKFGVRSSAPTDNWSRGGIVVPLDVATGTLGAALRYPEQTAGRPVYFDAHPETGKAIRGLKVPYWSAITGQLLALVRRFPFLRCVGWDVMVTDGGFYVLEGNPAPAVLSLQLGRPLLSDPRAARFVAHHQLVRPPRSRAR</sequence>
<evidence type="ECO:0000313" key="4">
    <source>
        <dbReference type="Proteomes" id="UP000000379"/>
    </source>
</evidence>
<keyword evidence="4" id="KW-1185">Reference proteome</keyword>
<dbReference type="Proteomes" id="UP000000379">
    <property type="component" value="Chromosome"/>
</dbReference>